<dbReference type="SUPFAM" id="SSF53659">
    <property type="entry name" value="Isocitrate/Isopropylmalate dehydrogenase-like"/>
    <property type="match status" value="1"/>
</dbReference>
<evidence type="ECO:0000256" key="8">
    <source>
        <dbReference type="ARBA" id="ARBA00031108"/>
    </source>
</evidence>
<dbReference type="PIRSF" id="PIRSF000428">
    <property type="entry name" value="P_Ac_trans"/>
    <property type="match status" value="1"/>
</dbReference>
<dbReference type="GO" id="GO:0008959">
    <property type="term" value="F:phosphate acetyltransferase activity"/>
    <property type="evidence" value="ECO:0007669"/>
    <property type="project" value="UniProtKB-EC"/>
</dbReference>
<evidence type="ECO:0000256" key="5">
    <source>
        <dbReference type="ARBA" id="ARBA00021528"/>
    </source>
</evidence>
<comment type="similarity">
    <text evidence="3">Belongs to the phosphate acetyltransferase and butyryltransferase family.</text>
</comment>
<dbReference type="NCBIfam" id="NF007233">
    <property type="entry name" value="PRK09653.1"/>
    <property type="match status" value="1"/>
</dbReference>
<dbReference type="AlphaFoldDB" id="W6AK61"/>
<dbReference type="InterPro" id="IPR042112">
    <property type="entry name" value="P_AcTrfase_dom2"/>
</dbReference>
<dbReference type="Gene3D" id="3.40.50.10950">
    <property type="match status" value="1"/>
</dbReference>
<dbReference type="Pfam" id="PF01515">
    <property type="entry name" value="PTA_PTB"/>
    <property type="match status" value="1"/>
</dbReference>
<comment type="pathway">
    <text evidence="2">Metabolic intermediate biosynthesis; acetyl-CoA biosynthesis; acetyl-CoA from acetate: step 2/2.</text>
</comment>
<dbReference type="STRING" id="1276257.SSABA_v1c07120"/>
<dbReference type="PANTHER" id="PTHR43356:SF3">
    <property type="entry name" value="PHOSPHATE ACETYLTRANSFERASE"/>
    <property type="match status" value="1"/>
</dbReference>
<dbReference type="NCBIfam" id="TIGR00651">
    <property type="entry name" value="pta"/>
    <property type="match status" value="1"/>
</dbReference>
<dbReference type="OrthoDB" id="9805787at2"/>
<evidence type="ECO:0000313" key="10">
    <source>
        <dbReference type="EMBL" id="AHI54114.1"/>
    </source>
</evidence>
<evidence type="ECO:0000256" key="3">
    <source>
        <dbReference type="ARBA" id="ARBA00005656"/>
    </source>
</evidence>
<dbReference type="InterPro" id="IPR002505">
    <property type="entry name" value="PTA_PTB"/>
</dbReference>
<evidence type="ECO:0000256" key="1">
    <source>
        <dbReference type="ARBA" id="ARBA00000705"/>
    </source>
</evidence>
<dbReference type="EC" id="2.3.1.8" evidence="4"/>
<evidence type="ECO:0000256" key="2">
    <source>
        <dbReference type="ARBA" id="ARBA00004989"/>
    </source>
</evidence>
<dbReference type="EMBL" id="CP006934">
    <property type="protein sequence ID" value="AHI54114.1"/>
    <property type="molecule type" value="Genomic_DNA"/>
</dbReference>
<keyword evidence="7" id="KW-0012">Acyltransferase</keyword>
<dbReference type="InterPro" id="IPR050500">
    <property type="entry name" value="Phos_Acetyltrans/Butyryltrans"/>
</dbReference>
<evidence type="ECO:0000256" key="6">
    <source>
        <dbReference type="ARBA" id="ARBA00022679"/>
    </source>
</evidence>
<accession>W6AK61</accession>
<evidence type="ECO:0000256" key="7">
    <source>
        <dbReference type="ARBA" id="ARBA00023315"/>
    </source>
</evidence>
<dbReference type="InterPro" id="IPR004614">
    <property type="entry name" value="P_AcTrfase"/>
</dbReference>
<protein>
    <recommendedName>
        <fullName evidence="5">Phosphate acetyltransferase</fullName>
        <ecNumber evidence="4">2.3.1.8</ecNumber>
    </recommendedName>
    <alternativeName>
        <fullName evidence="8">Phosphotransacetylase</fullName>
    </alternativeName>
</protein>
<feature type="domain" description="Phosphate acetyl/butaryl transferase" evidence="9">
    <location>
        <begin position="6"/>
        <end position="314"/>
    </location>
</feature>
<evidence type="ECO:0000259" key="9">
    <source>
        <dbReference type="Pfam" id="PF01515"/>
    </source>
</evidence>
<proteinExistence type="inferred from homology"/>
<reference evidence="10 11" key="1">
    <citation type="journal article" date="2014" name="Genome Biol. Evol.">
        <title>Molecular evolution of the substrate utilization strategies and putative virulence factors in mosquito-associated Spiroplasma species.</title>
        <authorList>
            <person name="Chang T.H."/>
            <person name="Lo W.S."/>
            <person name="Ku C."/>
            <person name="Chen L.L."/>
            <person name="Kuo C.H."/>
        </authorList>
    </citation>
    <scope>NUCLEOTIDE SEQUENCE [LARGE SCALE GENOMIC DNA]</scope>
    <source>
        <strain evidence="10">Ar-1343</strain>
    </source>
</reference>
<dbReference type="RefSeq" id="WP_025251252.1">
    <property type="nucleotide sequence ID" value="NZ_CP006934.1"/>
</dbReference>
<gene>
    <name evidence="10" type="primary">eutD</name>
    <name evidence="10" type="ORF">SSABA_v1c07120</name>
</gene>
<keyword evidence="6" id="KW-0808">Transferase</keyword>
<evidence type="ECO:0000313" key="11">
    <source>
        <dbReference type="Proteomes" id="UP000019265"/>
    </source>
</evidence>
<dbReference type="Gene3D" id="3.40.50.10750">
    <property type="entry name" value="Isocitrate/Isopropylmalate dehydrogenase-like"/>
    <property type="match status" value="1"/>
</dbReference>
<dbReference type="KEGG" id="ssab:SSABA_v1c07120"/>
<dbReference type="HOGENOM" id="CLU_019723_0_1_14"/>
<organism evidence="10 11">
    <name type="scientific">Spiroplasma sabaudiense Ar-1343</name>
    <dbReference type="NCBI Taxonomy" id="1276257"/>
    <lineage>
        <taxon>Bacteria</taxon>
        <taxon>Bacillati</taxon>
        <taxon>Mycoplasmatota</taxon>
        <taxon>Mollicutes</taxon>
        <taxon>Entomoplasmatales</taxon>
        <taxon>Spiroplasmataceae</taxon>
        <taxon>Spiroplasma</taxon>
    </lineage>
</organism>
<dbReference type="PANTHER" id="PTHR43356">
    <property type="entry name" value="PHOSPHATE ACETYLTRANSFERASE"/>
    <property type="match status" value="1"/>
</dbReference>
<name>W6AK61_9MOLU</name>
<evidence type="ECO:0000256" key="4">
    <source>
        <dbReference type="ARBA" id="ARBA00012707"/>
    </source>
</evidence>
<keyword evidence="11" id="KW-1185">Reference proteome</keyword>
<dbReference type="InterPro" id="IPR012147">
    <property type="entry name" value="P_Ac_Bu_trans"/>
</dbReference>
<dbReference type="eggNOG" id="COG0280">
    <property type="taxonomic scope" value="Bacteria"/>
</dbReference>
<dbReference type="Proteomes" id="UP000019265">
    <property type="component" value="Chromosome"/>
</dbReference>
<dbReference type="PATRIC" id="fig|1276257.3.peg.724"/>
<sequence length="328" mass="36132">MFTISQIEKLLKNSSSKLKIIFPEGEEEKIINVANQIAASDFAIPVLVFRKAKEIKSNLHKNVEIKIIENYDLEAMANNLFNLRNGKTSLETAMSLVVEPNYFATMLLELGEVDSLVCGLKYSTADTLRPALQIIKTKPEYQFACSSIIMSKNDLQVLFADCSLNVSPDSAQLAKIAKMNAEFAKTLGEPDPQVAMLSYSTLGSGKGLEVEKVAEAVRILKTDQVDFNFGGEIQFDAAFSAEVRQKKAPDLKFSKQPNVFIFPDLNSGNIGYKIAQRMGDYVAAGPFILGLNKPVNDLSRGATLLDVYNTAIITLFQALANKEEHLCT</sequence>
<dbReference type="InterPro" id="IPR042113">
    <property type="entry name" value="P_AcTrfase_dom1"/>
</dbReference>
<comment type="catalytic activity">
    <reaction evidence="1">
        <text>acetyl-CoA + phosphate = acetyl phosphate + CoA</text>
        <dbReference type="Rhea" id="RHEA:19521"/>
        <dbReference type="ChEBI" id="CHEBI:22191"/>
        <dbReference type="ChEBI" id="CHEBI:43474"/>
        <dbReference type="ChEBI" id="CHEBI:57287"/>
        <dbReference type="ChEBI" id="CHEBI:57288"/>
        <dbReference type="EC" id="2.3.1.8"/>
    </reaction>
</comment>